<evidence type="ECO:0000259" key="1">
    <source>
        <dbReference type="Pfam" id="PF20557"/>
    </source>
</evidence>
<organism evidence="2">
    <name type="scientific">Siphoviridae sp. ctoNj20</name>
    <dbReference type="NCBI Taxonomy" id="2826085"/>
    <lineage>
        <taxon>Viruses</taxon>
        <taxon>Duplodnaviria</taxon>
        <taxon>Heunggongvirae</taxon>
        <taxon>Uroviricota</taxon>
        <taxon>Caudoviricetes</taxon>
    </lineage>
</organism>
<dbReference type="InterPro" id="IPR046787">
    <property type="entry name" value="DnaT_2"/>
</dbReference>
<sequence length="158" mass="17527">MSYVDVAYADEYVATHFLSSDELRKGWEALDNNDKEVLLQRSFEAIECLPFVGRKTDPDQPNAFPRCPFEEVPEAVKHAQVENAITLSDSSASEDAAFYEKLWQYGVESYSIGNLSERTSSGAWGRNVAASSGVMSAKATNLLKPFLSGSYNIRGFRP</sequence>
<protein>
    <submittedName>
        <fullName evidence="2">Putative head tail connector protein</fullName>
    </submittedName>
</protein>
<dbReference type="EMBL" id="BK014724">
    <property type="protein sequence ID" value="DAD55393.1"/>
    <property type="molecule type" value="Genomic_DNA"/>
</dbReference>
<name>A0A8D9UHB0_9CAUD</name>
<accession>A0A8D9UHB0</accession>
<dbReference type="Pfam" id="PF20557">
    <property type="entry name" value="DnaT_2"/>
    <property type="match status" value="1"/>
</dbReference>
<feature type="domain" description="Putative DnaT-like" evidence="1">
    <location>
        <begin position="2"/>
        <end position="151"/>
    </location>
</feature>
<reference evidence="2" key="1">
    <citation type="journal article" date="2021" name="Proc. Natl. Acad. Sci. U.S.A.">
        <title>A Catalog of Tens of Thousands of Viruses from Human Metagenomes Reveals Hidden Associations with Chronic Diseases.</title>
        <authorList>
            <person name="Tisza M.J."/>
            <person name="Buck C.B."/>
        </authorList>
    </citation>
    <scope>NUCLEOTIDE SEQUENCE</scope>
    <source>
        <strain evidence="2">CtoNj20</strain>
    </source>
</reference>
<proteinExistence type="predicted"/>
<evidence type="ECO:0000313" key="2">
    <source>
        <dbReference type="EMBL" id="DAD55393.1"/>
    </source>
</evidence>